<feature type="compositionally biased region" description="Polar residues" evidence="1">
    <location>
        <begin position="1"/>
        <end position="16"/>
    </location>
</feature>
<feature type="region of interest" description="Disordered" evidence="1">
    <location>
        <begin position="302"/>
        <end position="336"/>
    </location>
</feature>
<evidence type="ECO:0000313" key="2">
    <source>
        <dbReference type="EMBL" id="GAT55285.1"/>
    </source>
</evidence>
<gene>
    <name evidence="2" type="ORF">MCHLO_12069</name>
</gene>
<feature type="compositionally biased region" description="Basic residues" evidence="1">
    <location>
        <begin position="327"/>
        <end position="336"/>
    </location>
</feature>
<reference evidence="2" key="1">
    <citation type="submission" date="2014-09" db="EMBL/GenBank/DDBJ databases">
        <title>Genome sequence of the luminous mushroom Mycena chlorophos for searching fungal bioluminescence genes.</title>
        <authorList>
            <person name="Tanaka Y."/>
            <person name="Kasuga D."/>
            <person name="Oba Y."/>
            <person name="Hase S."/>
            <person name="Sato K."/>
            <person name="Oba Y."/>
            <person name="Sakakibara Y."/>
        </authorList>
    </citation>
    <scope>NUCLEOTIDE SEQUENCE</scope>
</reference>
<accession>A0ABQ0LW26</accession>
<evidence type="ECO:0000256" key="1">
    <source>
        <dbReference type="SAM" id="MobiDB-lite"/>
    </source>
</evidence>
<keyword evidence="3" id="KW-1185">Reference proteome</keyword>
<feature type="region of interest" description="Disordered" evidence="1">
    <location>
        <begin position="63"/>
        <end position="237"/>
    </location>
</feature>
<feature type="compositionally biased region" description="Basic and acidic residues" evidence="1">
    <location>
        <begin position="18"/>
        <end position="33"/>
    </location>
</feature>
<protein>
    <submittedName>
        <fullName evidence="2">Uncharacterized protein</fullName>
    </submittedName>
</protein>
<dbReference type="EMBL" id="DF848953">
    <property type="protein sequence ID" value="GAT55285.1"/>
    <property type="molecule type" value="Genomic_DNA"/>
</dbReference>
<evidence type="ECO:0000313" key="3">
    <source>
        <dbReference type="Proteomes" id="UP000815677"/>
    </source>
</evidence>
<feature type="region of interest" description="Disordered" evidence="1">
    <location>
        <begin position="1"/>
        <end position="48"/>
    </location>
</feature>
<proteinExistence type="predicted"/>
<dbReference type="Proteomes" id="UP000815677">
    <property type="component" value="Unassembled WGS sequence"/>
</dbReference>
<name>A0ABQ0LW26_MYCCL</name>
<sequence length="336" mass="36402">MSSKKPPQTRSWTLKNSLEAKKVADEKLERVDSQSDGASPTPIHKRTRKVPVSWTLKRSLEEELEHVDSQVDDASPTPTRKRARRVLVRPGAGGSMPKPAANSGLKPAGGRTIVIPRAATAFQKPSGSFEIPSSRRTLRSSSSRNADAADDAVPTPNTNNLKDTGKQHDDVVSTKLKDLVARPTMVEKELATGRIRKKQHSKEEDEDSETAVGFAAPAATGSSMPAEARPLASRDRFPPSTFAPAHFGRREAASDKYVLVKAADLKEMHRKAGSIAERSERLGTLPGPLMKVIRELAQSLSEAQEIGKGGSAAADEEEEGDLDVKRMQKGKGKQHK</sequence>
<feature type="compositionally biased region" description="Basic and acidic residues" evidence="1">
    <location>
        <begin position="163"/>
        <end position="191"/>
    </location>
</feature>
<organism evidence="2 3">
    <name type="scientific">Mycena chlorophos</name>
    <name type="common">Agaric fungus</name>
    <name type="synonym">Agaricus chlorophos</name>
    <dbReference type="NCBI Taxonomy" id="658473"/>
    <lineage>
        <taxon>Eukaryota</taxon>
        <taxon>Fungi</taxon>
        <taxon>Dikarya</taxon>
        <taxon>Basidiomycota</taxon>
        <taxon>Agaricomycotina</taxon>
        <taxon>Agaricomycetes</taxon>
        <taxon>Agaricomycetidae</taxon>
        <taxon>Agaricales</taxon>
        <taxon>Marasmiineae</taxon>
        <taxon>Mycenaceae</taxon>
        <taxon>Mycena</taxon>
    </lineage>
</organism>